<dbReference type="InterPro" id="IPR045854">
    <property type="entry name" value="NO2/SO3_Rdtase_4Fe4S_sf"/>
</dbReference>
<comment type="caution">
    <text evidence="10">The sequence shown here is derived from an EMBL/GenBank/DDBJ whole genome shotgun (WGS) entry which is preliminary data.</text>
</comment>
<evidence type="ECO:0000313" key="10">
    <source>
        <dbReference type="EMBL" id="PJJ40458.1"/>
    </source>
</evidence>
<organism evidence="10 11">
    <name type="scientific">Hallerella succinigenes</name>
    <dbReference type="NCBI Taxonomy" id="1896222"/>
    <lineage>
        <taxon>Bacteria</taxon>
        <taxon>Pseudomonadati</taxon>
        <taxon>Fibrobacterota</taxon>
        <taxon>Fibrobacteria</taxon>
        <taxon>Fibrobacterales</taxon>
        <taxon>Fibrobacteraceae</taxon>
        <taxon>Hallerella</taxon>
    </lineage>
</organism>
<keyword evidence="5 7" id="KW-0411">Iron-sulfur</keyword>
<comment type="pathway">
    <text evidence="7">Isoprenoid biosynthesis; isopentenyl diphosphate biosynthesis via DXP pathway; isopentenyl diphosphate from 1-deoxy-D-xylulose 5-phosphate: step 5/6.</text>
</comment>
<dbReference type="Pfam" id="PF04551">
    <property type="entry name" value="GcpE"/>
    <property type="match status" value="1"/>
</dbReference>
<gene>
    <name evidence="7" type="primary">ispG</name>
    <name evidence="10" type="ORF">BGX16_0382</name>
</gene>
<dbReference type="NCBIfam" id="TIGR00612">
    <property type="entry name" value="ispG_gcpE"/>
    <property type="match status" value="1"/>
</dbReference>
<evidence type="ECO:0000256" key="4">
    <source>
        <dbReference type="ARBA" id="ARBA00023004"/>
    </source>
</evidence>
<evidence type="ECO:0000256" key="7">
    <source>
        <dbReference type="HAMAP-Rule" id="MF_00159"/>
    </source>
</evidence>
<keyword evidence="2 7" id="KW-0479">Metal-binding</keyword>
<accession>A0A2M9A475</accession>
<dbReference type="GO" id="GO:0051539">
    <property type="term" value="F:4 iron, 4 sulfur cluster binding"/>
    <property type="evidence" value="ECO:0007669"/>
    <property type="project" value="UniProtKB-UniRule"/>
</dbReference>
<feature type="binding site" evidence="7">
    <location>
        <position position="521"/>
    </location>
    <ligand>
        <name>[4Fe-4S] cluster</name>
        <dbReference type="ChEBI" id="CHEBI:49883"/>
    </ligand>
</feature>
<keyword evidence="6 7" id="KW-0414">Isoprene biosynthesis</keyword>
<dbReference type="RefSeq" id="WP_100424539.1">
    <property type="nucleotide sequence ID" value="NZ_JAQXKX010000007.1"/>
</dbReference>
<dbReference type="InterPro" id="IPR058579">
    <property type="entry name" value="IspG_C"/>
</dbReference>
<dbReference type="PIRSF" id="PIRSF037336">
    <property type="entry name" value="IspG_like"/>
    <property type="match status" value="1"/>
</dbReference>
<dbReference type="HAMAP" id="MF_00159">
    <property type="entry name" value="IspG"/>
    <property type="match status" value="1"/>
</dbReference>
<comment type="catalytic activity">
    <reaction evidence="7">
        <text>(2E)-4-hydroxy-3-methylbut-2-enyl diphosphate + oxidized [flavodoxin] + H2O + 2 H(+) = 2-C-methyl-D-erythritol 2,4-cyclic diphosphate + reduced [flavodoxin]</text>
        <dbReference type="Rhea" id="RHEA:43604"/>
        <dbReference type="Rhea" id="RHEA-COMP:10622"/>
        <dbReference type="Rhea" id="RHEA-COMP:10623"/>
        <dbReference type="ChEBI" id="CHEBI:15377"/>
        <dbReference type="ChEBI" id="CHEBI:15378"/>
        <dbReference type="ChEBI" id="CHEBI:57618"/>
        <dbReference type="ChEBI" id="CHEBI:58210"/>
        <dbReference type="ChEBI" id="CHEBI:58483"/>
        <dbReference type="ChEBI" id="CHEBI:128753"/>
        <dbReference type="EC" id="1.17.7.3"/>
    </reaction>
</comment>
<comment type="function">
    <text evidence="7">Converts 2C-methyl-D-erythritol 2,4-cyclodiphosphate (ME-2,4cPP) into 1-hydroxy-2-methyl-2-(E)-butenyl 4-diphosphate.</text>
</comment>
<evidence type="ECO:0000256" key="2">
    <source>
        <dbReference type="ARBA" id="ARBA00022723"/>
    </source>
</evidence>
<comment type="similarity">
    <text evidence="7">Belongs to the IspG family.</text>
</comment>
<dbReference type="UniPathway" id="UPA00056">
    <property type="reaction ID" value="UER00096"/>
</dbReference>
<dbReference type="GO" id="GO:0016114">
    <property type="term" value="P:terpenoid biosynthetic process"/>
    <property type="evidence" value="ECO:0007669"/>
    <property type="project" value="InterPro"/>
</dbReference>
<evidence type="ECO:0000259" key="8">
    <source>
        <dbReference type="Pfam" id="PF04551"/>
    </source>
</evidence>
<dbReference type="SUPFAM" id="SSF56014">
    <property type="entry name" value="Nitrite and sulphite reductase 4Fe-4S domain-like"/>
    <property type="match status" value="1"/>
</dbReference>
<dbReference type="Gene3D" id="3.20.20.20">
    <property type="entry name" value="Dihydropteroate synthase-like"/>
    <property type="match status" value="2"/>
</dbReference>
<dbReference type="AlphaFoldDB" id="A0A2M9A475"/>
<keyword evidence="4 7" id="KW-0408">Iron</keyword>
<dbReference type="InterPro" id="IPR017178">
    <property type="entry name" value="IspG_atypical"/>
</dbReference>
<feature type="binding site" evidence="7">
    <location>
        <position position="490"/>
    </location>
    <ligand>
        <name>[4Fe-4S] cluster</name>
        <dbReference type="ChEBI" id="CHEBI:49883"/>
    </ligand>
</feature>
<reference evidence="10 11" key="1">
    <citation type="submission" date="2017-11" db="EMBL/GenBank/DDBJ databases">
        <title>Animal gut microbial communities from fecal samples from Wisconsin, USA.</title>
        <authorList>
            <person name="Neumann A."/>
        </authorList>
    </citation>
    <scope>NUCLEOTIDE SEQUENCE [LARGE SCALE GENOMIC DNA]</scope>
    <source>
        <strain evidence="10 11">UWS3</strain>
    </source>
</reference>
<feature type="domain" description="IspG C-terminal" evidence="9">
    <location>
        <begin position="483"/>
        <end position="571"/>
    </location>
</feature>
<dbReference type="Pfam" id="PF26540">
    <property type="entry name" value="GcpE_C"/>
    <property type="match status" value="1"/>
</dbReference>
<feature type="binding site" evidence="7">
    <location>
        <position position="528"/>
    </location>
    <ligand>
        <name>[4Fe-4S] cluster</name>
        <dbReference type="ChEBI" id="CHEBI:49883"/>
    </ligand>
</feature>
<evidence type="ECO:0000259" key="9">
    <source>
        <dbReference type="Pfam" id="PF26540"/>
    </source>
</evidence>
<dbReference type="GO" id="GO:0046429">
    <property type="term" value="F:4-hydroxy-3-methylbut-2-en-1-yl diphosphate synthase activity (ferredoxin)"/>
    <property type="evidence" value="ECO:0007669"/>
    <property type="project" value="UniProtKB-UniRule"/>
</dbReference>
<evidence type="ECO:0000256" key="1">
    <source>
        <dbReference type="ARBA" id="ARBA00022485"/>
    </source>
</evidence>
<dbReference type="GO" id="GO:0141197">
    <property type="term" value="F:4-hydroxy-3-methylbut-2-enyl-diphosphate synthase activity (flavodoxin)"/>
    <property type="evidence" value="ECO:0007669"/>
    <property type="project" value="UniProtKB-EC"/>
</dbReference>
<evidence type="ECO:0000313" key="11">
    <source>
        <dbReference type="Proteomes" id="UP000231134"/>
    </source>
</evidence>
<dbReference type="InterPro" id="IPR058578">
    <property type="entry name" value="IspG_TIM"/>
</dbReference>
<protein>
    <recommendedName>
        <fullName evidence="7">4-hydroxy-3-methylbut-2-en-1-yl diphosphate synthase (flavodoxin)</fullName>
        <ecNumber evidence="7">1.17.7.3</ecNumber>
    </recommendedName>
    <alternativeName>
        <fullName evidence="7">1-hydroxy-2-methyl-2-(E)-butenyl 4-diphosphate synthase</fullName>
    </alternativeName>
</protein>
<dbReference type="OrthoDB" id="9803214at2"/>
<evidence type="ECO:0000256" key="5">
    <source>
        <dbReference type="ARBA" id="ARBA00023014"/>
    </source>
</evidence>
<evidence type="ECO:0000256" key="3">
    <source>
        <dbReference type="ARBA" id="ARBA00023002"/>
    </source>
</evidence>
<feature type="binding site" evidence="7">
    <location>
        <position position="487"/>
    </location>
    <ligand>
        <name>[4Fe-4S] cluster</name>
        <dbReference type="ChEBI" id="CHEBI:49883"/>
    </ligand>
</feature>
<dbReference type="GO" id="GO:0005506">
    <property type="term" value="F:iron ion binding"/>
    <property type="evidence" value="ECO:0007669"/>
    <property type="project" value="InterPro"/>
</dbReference>
<dbReference type="EMBL" id="PGEX01000001">
    <property type="protein sequence ID" value="PJJ40458.1"/>
    <property type="molecule type" value="Genomic_DNA"/>
</dbReference>
<dbReference type="InterPro" id="IPR011005">
    <property type="entry name" value="Dihydropteroate_synth-like_sf"/>
</dbReference>
<dbReference type="InterPro" id="IPR004588">
    <property type="entry name" value="IspG_bac-typ"/>
</dbReference>
<comment type="cofactor">
    <cofactor evidence="7">
        <name>[4Fe-4S] cluster</name>
        <dbReference type="ChEBI" id="CHEBI:49883"/>
    </cofactor>
    <text evidence="7">Binds 1 [4Fe-4S] cluster.</text>
</comment>
<keyword evidence="11" id="KW-1185">Reference proteome</keyword>
<dbReference type="PANTHER" id="PTHR30454:SF0">
    <property type="entry name" value="4-HYDROXY-3-METHYLBUT-2-EN-1-YL DIPHOSPHATE SYNTHASE (FERREDOXIN), CHLOROPLASTIC"/>
    <property type="match status" value="1"/>
</dbReference>
<name>A0A2M9A475_9BACT</name>
<proteinExistence type="inferred from homology"/>
<dbReference type="PANTHER" id="PTHR30454">
    <property type="entry name" value="4-HYDROXY-3-METHYLBUT-2-EN-1-YL DIPHOSPHATE SYNTHASE"/>
    <property type="match status" value="1"/>
</dbReference>
<evidence type="ECO:0000256" key="6">
    <source>
        <dbReference type="ARBA" id="ARBA00023229"/>
    </source>
</evidence>
<sequence length="579" mass="62811">MPETFDFPYVPNRFSPVRRETVQVRVGDALIGGGAPILVQSMTTTKPKDIDKTVQETLALANAGCELVRITAPTFADAQALKEVMQKIRAAGCNVPVSADIHFQPKAAFEALKWVEKVRINPGNFVDTGIATLDKQADKDFEEGREKVFEAFTPFVQEARRLGRAIRIGVNHGSLGARMLYRYGDTVEGMVESAIEYLAVCEAEHFDQVVVSLKSSTPRVAISAYRMLAARLKQEGFKQYPFHVGVTEAGAGEDGRLKSSVGIGALLIDGLADTIRVSLTEDPVAEVPVAQQLIHVCEIPQEELHYQVPEWKKDPYHYERRESTVTSFSGVKLGGKEMVRVGEAVSAVSISGKPRTPEFAFTGLDSQGIVVFKDMFDINAFAAGCMEVPAGSLVTYTGDNLAYGTRALVSAMEAKNAKNPILLYKKIDGSEDQKLKTAADFGSLLSDGIGDAMVIEDPADQMSAVALAFDILQAAGVRRSKTEFISCPSCGRTLYNIQQVLGKIQARLGKLQNVSIAVMGCIVNGTGEMADADFGYVGGAPGFINLFEGKTCVKRNVPEDKALDELEELIRSRGKYNEG</sequence>
<dbReference type="Proteomes" id="UP000231134">
    <property type="component" value="Unassembled WGS sequence"/>
</dbReference>
<feature type="domain" description="IspG TIM-barrel" evidence="8">
    <location>
        <begin position="21"/>
        <end position="291"/>
    </location>
</feature>
<dbReference type="EC" id="1.17.7.3" evidence="7"/>
<keyword evidence="3 7" id="KW-0560">Oxidoreductase</keyword>
<dbReference type="Gene3D" id="3.30.413.10">
    <property type="entry name" value="Sulfite Reductase Hemoprotein, domain 1"/>
    <property type="match status" value="1"/>
</dbReference>
<dbReference type="GO" id="GO:0019288">
    <property type="term" value="P:isopentenyl diphosphate biosynthetic process, methylerythritol 4-phosphate pathway"/>
    <property type="evidence" value="ECO:0007669"/>
    <property type="project" value="UniProtKB-UniRule"/>
</dbReference>
<keyword evidence="1 7" id="KW-0004">4Fe-4S</keyword>